<feature type="region of interest" description="Disordered" evidence="1">
    <location>
        <begin position="1"/>
        <end position="36"/>
    </location>
</feature>
<sequence>MPIHEDADDDDRPILENADNEFDNDNGSPGIPDMQIEDINNISFDPNTSFSYIKDDDSVVQNQNTEEDTIWVQYYEKRHANWTLQDNKFTVQISDISKKLPPPD</sequence>
<feature type="compositionally biased region" description="Acidic residues" evidence="1">
    <location>
        <begin position="1"/>
        <end position="11"/>
    </location>
</feature>
<organism evidence="2 3">
    <name type="scientific">Mytilus galloprovincialis</name>
    <name type="common">Mediterranean mussel</name>
    <dbReference type="NCBI Taxonomy" id="29158"/>
    <lineage>
        <taxon>Eukaryota</taxon>
        <taxon>Metazoa</taxon>
        <taxon>Spiralia</taxon>
        <taxon>Lophotrochozoa</taxon>
        <taxon>Mollusca</taxon>
        <taxon>Bivalvia</taxon>
        <taxon>Autobranchia</taxon>
        <taxon>Pteriomorphia</taxon>
        <taxon>Mytilida</taxon>
        <taxon>Mytiloidea</taxon>
        <taxon>Mytilidae</taxon>
        <taxon>Mytilinae</taxon>
        <taxon>Mytilus</taxon>
    </lineage>
</organism>
<dbReference type="Proteomes" id="UP000266721">
    <property type="component" value="Unassembled WGS sequence"/>
</dbReference>
<proteinExistence type="predicted"/>
<keyword evidence="3" id="KW-1185">Reference proteome</keyword>
<evidence type="ECO:0000313" key="3">
    <source>
        <dbReference type="Proteomes" id="UP000266721"/>
    </source>
</evidence>
<feature type="non-terminal residue" evidence="2">
    <location>
        <position position="1"/>
    </location>
</feature>
<gene>
    <name evidence="2" type="ORF">AM593_09781</name>
</gene>
<dbReference type="AlphaFoldDB" id="A0A3R5Q190"/>
<name>A0A3R5Q190_MYTGA</name>
<accession>A0A3R5Q190</accession>
<evidence type="ECO:0000313" key="2">
    <source>
        <dbReference type="EMBL" id="OPL20206.1"/>
    </source>
</evidence>
<evidence type="ECO:0000256" key="1">
    <source>
        <dbReference type="SAM" id="MobiDB-lite"/>
    </source>
</evidence>
<reference evidence="2 3" key="1">
    <citation type="journal article" date="2016" name="PLoS ONE">
        <title>A First Insight into the Genome of the Filter-Feeder Mussel Mytilus galloprovincialis.</title>
        <authorList>
            <person name="Murgarella M."/>
            <person name="Puiu D."/>
            <person name="Novoa B."/>
            <person name="Figueras A."/>
            <person name="Posada D."/>
            <person name="Canchaya C."/>
        </authorList>
    </citation>
    <scope>NUCLEOTIDE SEQUENCE [LARGE SCALE GENOMIC DNA]</scope>
    <source>
        <tissue evidence="2">Muscle</tissue>
    </source>
</reference>
<dbReference type="EMBL" id="KV616835">
    <property type="protein sequence ID" value="OPL20206.1"/>
    <property type="molecule type" value="Genomic_DNA"/>
</dbReference>
<protein>
    <submittedName>
        <fullName evidence="2">Uncharacterized protein</fullName>
    </submittedName>
</protein>
<feature type="non-terminal residue" evidence="2">
    <location>
        <position position="104"/>
    </location>
</feature>